<feature type="domain" description="Spore coat protein U/FanG" evidence="1">
    <location>
        <begin position="23"/>
        <end position="156"/>
    </location>
</feature>
<proteinExistence type="predicted"/>
<comment type="caution">
    <text evidence="2">The sequence shown here is derived from an EMBL/GenBank/DDBJ whole genome shotgun (WGS) entry which is preliminary data.</text>
</comment>
<evidence type="ECO:0000313" key="3">
    <source>
        <dbReference type="Proteomes" id="UP001144323"/>
    </source>
</evidence>
<dbReference type="PANTHER" id="PTHR37089">
    <property type="entry name" value="PROTEIN U-RELATED"/>
    <property type="match status" value="1"/>
</dbReference>
<keyword evidence="2" id="KW-0946">Virion</keyword>
<dbReference type="SMART" id="SM00972">
    <property type="entry name" value="SCPU"/>
    <property type="match status" value="1"/>
</dbReference>
<accession>A0A9W6GUY1</accession>
<dbReference type="EMBL" id="BSEC01000001">
    <property type="protein sequence ID" value="GLI93345.1"/>
    <property type="molecule type" value="Genomic_DNA"/>
</dbReference>
<dbReference type="Pfam" id="PF05229">
    <property type="entry name" value="SCPU"/>
    <property type="match status" value="1"/>
</dbReference>
<evidence type="ECO:0000259" key="1">
    <source>
        <dbReference type="Pfam" id="PF05229"/>
    </source>
</evidence>
<reference evidence="2" key="1">
    <citation type="journal article" date="2023" name="Int. J. Syst. Evol. Microbiol.">
        <title>Methylocystis iwaonis sp. nov., a type II methane-oxidizing bacterium from surface soil of a rice paddy field in Japan, and emended description of the genus Methylocystis (ex Whittenbury et al. 1970) Bowman et al. 1993.</title>
        <authorList>
            <person name="Kaise H."/>
            <person name="Sawadogo J.B."/>
            <person name="Alam M.S."/>
            <person name="Ueno C."/>
            <person name="Dianou D."/>
            <person name="Shinjo R."/>
            <person name="Asakawa S."/>
        </authorList>
    </citation>
    <scope>NUCLEOTIDE SEQUENCE</scope>
    <source>
        <strain evidence="2">LMG27198</strain>
    </source>
</reference>
<protein>
    <submittedName>
        <fullName evidence="2">Spore coat protein U</fullName>
    </submittedName>
</protein>
<dbReference type="InterPro" id="IPR053167">
    <property type="entry name" value="Spore_coat_component"/>
</dbReference>
<name>A0A9W6GUY1_9HYPH</name>
<dbReference type="InterPro" id="IPR007893">
    <property type="entry name" value="Spore_coat_U/FanG"/>
</dbReference>
<gene>
    <name evidence="2" type="ORF">LMG27198_23370</name>
</gene>
<organism evidence="2 3">
    <name type="scientific">Methylocystis echinoides</name>
    <dbReference type="NCBI Taxonomy" id="29468"/>
    <lineage>
        <taxon>Bacteria</taxon>
        <taxon>Pseudomonadati</taxon>
        <taxon>Pseudomonadota</taxon>
        <taxon>Alphaproteobacteria</taxon>
        <taxon>Hyphomicrobiales</taxon>
        <taxon>Methylocystaceae</taxon>
        <taxon>Methylocystis</taxon>
    </lineage>
</organism>
<dbReference type="Proteomes" id="UP001144323">
    <property type="component" value="Unassembled WGS sequence"/>
</dbReference>
<keyword evidence="2" id="KW-0167">Capsid protein</keyword>
<evidence type="ECO:0000313" key="2">
    <source>
        <dbReference type="EMBL" id="GLI93345.1"/>
    </source>
</evidence>
<keyword evidence="3" id="KW-1185">Reference proteome</keyword>
<dbReference type="AlphaFoldDB" id="A0A9W6GUY1"/>
<sequence>MTLALSAALAATGFDPAIGGTATGDLAVQTTINATCAIEQVPVVDFGTRTSVPAPLDFVFSIGVRCTAGAPYSIALDAGVGVAATTSLRRMTGPVQWGYTFFSNAARSAVWGDTAGQLVTGTGTGGLVSHPLYGRVYGQSGSVATPGLYTDTVTITLSF</sequence>